<gene>
    <name evidence="2" type="ORF">A2519_00475</name>
</gene>
<accession>A0A1F7EZZ0</accession>
<dbReference type="AlphaFoldDB" id="A0A1F7EZZ0"/>
<dbReference type="Proteomes" id="UP000179243">
    <property type="component" value="Unassembled WGS sequence"/>
</dbReference>
<feature type="domain" description="FecR protein" evidence="1">
    <location>
        <begin position="58"/>
        <end position="160"/>
    </location>
</feature>
<dbReference type="Gene3D" id="2.60.120.1440">
    <property type="match status" value="1"/>
</dbReference>
<name>A0A1F7EZZ0_UNCRA</name>
<sequence length="403" mass="43829">MIKTLEYAAVLACLCCHAWGQAQQGRISSVTGAIETSAGNPSLWKTVADNALVPGNTRIRSNDNASCVVTLFGTTTIYLNQKSQIKIEFSKDSASALRSQTITVYYGEIFLSCDMPENRRCRYTVATPSASMTIDQGAGFSVLSDTTNATTRLMVLRGVVDAKVIGADKRLFVQAPTKAFIDRRAFADRPEPMDSLDLMDLSWTQPLNPLLLSNEQNQQATWKNRIKATLADTSESAIVVCRLKNSAGYTGAWDIEQAFAALLADKIRELTPTPVEISPLYGTETELAAFNGKALQVVSGKIVDFELARYTPPKGSAKEYGAYFHCKITLLLSVDAPAHPGDGAKFKAAKEMLAKDTPGNSLDEIIAMRFSLADPAFSESAMGKTLRSVLSSFEFQVKNHLPL</sequence>
<evidence type="ECO:0000313" key="3">
    <source>
        <dbReference type="Proteomes" id="UP000179243"/>
    </source>
</evidence>
<evidence type="ECO:0000259" key="1">
    <source>
        <dbReference type="Pfam" id="PF04773"/>
    </source>
</evidence>
<protein>
    <recommendedName>
        <fullName evidence="1">FecR protein domain-containing protein</fullName>
    </recommendedName>
</protein>
<dbReference type="Pfam" id="PF04773">
    <property type="entry name" value="FecR"/>
    <property type="match status" value="1"/>
</dbReference>
<dbReference type="InterPro" id="IPR006860">
    <property type="entry name" value="FecR"/>
</dbReference>
<dbReference type="EMBL" id="MFYX01000157">
    <property type="protein sequence ID" value="OGJ99960.1"/>
    <property type="molecule type" value="Genomic_DNA"/>
</dbReference>
<reference evidence="2 3" key="1">
    <citation type="journal article" date="2016" name="Nat. Commun.">
        <title>Thousands of microbial genomes shed light on interconnected biogeochemical processes in an aquifer system.</title>
        <authorList>
            <person name="Anantharaman K."/>
            <person name="Brown C.T."/>
            <person name="Hug L.A."/>
            <person name="Sharon I."/>
            <person name="Castelle C.J."/>
            <person name="Probst A.J."/>
            <person name="Thomas B.C."/>
            <person name="Singh A."/>
            <person name="Wilkins M.J."/>
            <person name="Karaoz U."/>
            <person name="Brodie E.L."/>
            <person name="Williams K.H."/>
            <person name="Hubbard S.S."/>
            <person name="Banfield J.F."/>
        </authorList>
    </citation>
    <scope>NUCLEOTIDE SEQUENCE [LARGE SCALE GENOMIC DNA]</scope>
</reference>
<evidence type="ECO:0000313" key="2">
    <source>
        <dbReference type="EMBL" id="OGJ99960.1"/>
    </source>
</evidence>
<proteinExistence type="predicted"/>
<organism evidence="2 3">
    <name type="scientific">Candidatus Raymondbacteria bacterium RIFOXYD12_FULL_49_13</name>
    <dbReference type="NCBI Taxonomy" id="1817890"/>
    <lineage>
        <taxon>Bacteria</taxon>
        <taxon>Raymondiibacteriota</taxon>
    </lineage>
</organism>
<comment type="caution">
    <text evidence="2">The sequence shown here is derived from an EMBL/GenBank/DDBJ whole genome shotgun (WGS) entry which is preliminary data.</text>
</comment>